<keyword evidence="1" id="KW-0472">Membrane</keyword>
<accession>A0ABW5DC11</accession>
<evidence type="ECO:0000313" key="3">
    <source>
        <dbReference type="Proteomes" id="UP001597373"/>
    </source>
</evidence>
<dbReference type="EMBL" id="JBHUIR010000001">
    <property type="protein sequence ID" value="MFD2258155.1"/>
    <property type="molecule type" value="Genomic_DNA"/>
</dbReference>
<reference evidence="3" key="1">
    <citation type="journal article" date="2019" name="Int. J. Syst. Evol. Microbiol.">
        <title>The Global Catalogue of Microorganisms (GCM) 10K type strain sequencing project: providing services to taxonomists for standard genome sequencing and annotation.</title>
        <authorList>
            <consortium name="The Broad Institute Genomics Platform"/>
            <consortium name="The Broad Institute Genome Sequencing Center for Infectious Disease"/>
            <person name="Wu L."/>
            <person name="Ma J."/>
        </authorList>
    </citation>
    <scope>NUCLEOTIDE SEQUENCE [LARGE SCALE GENOMIC DNA]</scope>
    <source>
        <strain evidence="3">KCTC 23707</strain>
    </source>
</reference>
<keyword evidence="1" id="KW-0812">Transmembrane</keyword>
<dbReference type="Proteomes" id="UP001597373">
    <property type="component" value="Unassembled WGS sequence"/>
</dbReference>
<dbReference type="RefSeq" id="WP_345097594.1">
    <property type="nucleotide sequence ID" value="NZ_BAABGS010000002.1"/>
</dbReference>
<comment type="caution">
    <text evidence="2">The sequence shown here is derived from an EMBL/GenBank/DDBJ whole genome shotgun (WGS) entry which is preliminary data.</text>
</comment>
<sequence>MKTSLRTVVWVLVIGASAICLWEIFRAFHDSWPRLCDGTDGACLREWIDALSGWAAFVVGAGTIFFLARQTRELKRQTEFVLGDAMPTVSITDDDVEESSVQLRVTNWNRHPVRITGIKVEKPVWVRQVLERRNRGTVEWPLQRIEELGISIPGWENRFEPPPFRVLELTFSSREDAQGADHLYREVGVHVHGTILGNRHKAFDLHAVHPYTLVWVENGAQASKHEGEATMATVA</sequence>
<evidence type="ECO:0000313" key="2">
    <source>
        <dbReference type="EMBL" id="MFD2258155.1"/>
    </source>
</evidence>
<feature type="transmembrane region" description="Helical" evidence="1">
    <location>
        <begin position="48"/>
        <end position="68"/>
    </location>
</feature>
<protein>
    <submittedName>
        <fullName evidence="2">Uncharacterized protein</fullName>
    </submittedName>
</protein>
<evidence type="ECO:0000256" key="1">
    <source>
        <dbReference type="SAM" id="Phobius"/>
    </source>
</evidence>
<keyword evidence="1" id="KW-1133">Transmembrane helix</keyword>
<proteinExistence type="predicted"/>
<feature type="transmembrane region" description="Helical" evidence="1">
    <location>
        <begin position="7"/>
        <end position="28"/>
    </location>
</feature>
<name>A0ABW5DC11_9HYPH</name>
<gene>
    <name evidence="2" type="ORF">ACFSMZ_00030</name>
</gene>
<organism evidence="2 3">
    <name type="scientific">Chelativorans composti</name>
    <dbReference type="NCBI Taxonomy" id="768533"/>
    <lineage>
        <taxon>Bacteria</taxon>
        <taxon>Pseudomonadati</taxon>
        <taxon>Pseudomonadota</taxon>
        <taxon>Alphaproteobacteria</taxon>
        <taxon>Hyphomicrobiales</taxon>
        <taxon>Phyllobacteriaceae</taxon>
        <taxon>Chelativorans</taxon>
    </lineage>
</organism>
<keyword evidence="3" id="KW-1185">Reference proteome</keyword>